<organism evidence="1 2">
    <name type="scientific">Candidatus Epulonipiscium fishelsonii</name>
    <dbReference type="NCBI Taxonomy" id="77094"/>
    <lineage>
        <taxon>Bacteria</taxon>
        <taxon>Bacillati</taxon>
        <taxon>Bacillota</taxon>
        <taxon>Clostridia</taxon>
        <taxon>Lachnospirales</taxon>
        <taxon>Lachnospiraceae</taxon>
        <taxon>Candidatus Epulonipiscium</taxon>
    </lineage>
</organism>
<accession>A0ACC8XGT5</accession>
<proteinExistence type="predicted"/>
<dbReference type="Proteomes" id="UP000188605">
    <property type="component" value="Unassembled WGS sequence"/>
</dbReference>
<evidence type="ECO:0000313" key="1">
    <source>
        <dbReference type="EMBL" id="ONI42654.1"/>
    </source>
</evidence>
<sequence>MEYSGAKILIECLLEQGVDTVFGYPGGSVLQIYDELYKNRDKIKHILAAHEQGASHAADGYARATGKVGVCISTSGPGATNVVTGLATAYSDSSPLVVFTGNVGVSLLGRNSFQEVDIVDITKSITKKNYIVKDVRNLEKTIKEAFFVATSGRPGPVLIDIPKDVSINKTQFPSPNVPMLKVDTPAIDKDEIQLAKKLIEQSERPFIYMGGGVIISEAKNELKTFAELIQAPVANSLMGTGGFSQKNPLSTGMIGMHGDIASNKGLMECDLLIAIGVRFSDRVTSNIVSFAKEAKILHIDIDQSEIGKNISVTEQIVGDAKAILNELNNMLEPQSHNKWLEQISNWKKEQEINCLRNTKFNAEQIMESIDQITDGDAIITTDVGQHQIWAAQYFSYTKPRTLLTSGGLGTMGFGLGAAIGAIVACPDKVVVQVTGDGSFKMNCNELSTVSNYNLPVIIVVMNNHSLGMVRQWQSLFYDNRYSESTLEDNPEFSKLAQTYGMKGYKVQNIEDFNNVLMQAIKNREATLIDCIIDKDDKVLPMVKPGSPINEIILE</sequence>
<name>A0ACC8XGT5_9FIRM</name>
<evidence type="ECO:0000313" key="2">
    <source>
        <dbReference type="Proteomes" id="UP000188605"/>
    </source>
</evidence>
<reference evidence="1" key="1">
    <citation type="submission" date="2016-08" db="EMBL/GenBank/DDBJ databases">
        <authorList>
            <person name="Ngugi D.K."/>
            <person name="Miyake S."/>
            <person name="Stingl U."/>
        </authorList>
    </citation>
    <scope>NUCLEOTIDE SEQUENCE</scope>
    <source>
        <strain evidence="1">SCG-B11WGA-EpuloA1</strain>
    </source>
</reference>
<comment type="caution">
    <text evidence="1">The sequence shown here is derived from an EMBL/GenBank/DDBJ whole genome shotgun (WGS) entry which is preliminary data.</text>
</comment>
<dbReference type="EMBL" id="LJDB01000009">
    <property type="protein sequence ID" value="ONI42654.1"/>
    <property type="molecule type" value="Genomic_DNA"/>
</dbReference>
<protein>
    <submittedName>
        <fullName evidence="1">Acetolactate synthase, large subunit, biosynthetic type</fullName>
    </submittedName>
</protein>
<keyword evidence="2" id="KW-1185">Reference proteome</keyword>
<gene>
    <name evidence="1" type="ORF">AN396_13810</name>
</gene>